<protein>
    <recommendedName>
        <fullName evidence="4">Transposase DDE domain-containing protein</fullName>
    </recommendedName>
</protein>
<organism evidence="2 3">
    <name type="scientific">Mesorhizobium escarrei</name>
    <dbReference type="NCBI Taxonomy" id="666018"/>
    <lineage>
        <taxon>Bacteria</taxon>
        <taxon>Pseudomonadati</taxon>
        <taxon>Pseudomonadota</taxon>
        <taxon>Alphaproteobacteria</taxon>
        <taxon>Hyphomicrobiales</taxon>
        <taxon>Phyllobacteriaceae</taxon>
        <taxon>Mesorhizobium</taxon>
    </lineage>
</organism>
<sequence>MNSRLGLASHQNTECIQTNPDQDGLSTHRLELKITESVLISDTTFIDPILRAPRDRHGYCP</sequence>
<keyword evidence="3" id="KW-1185">Reference proteome</keyword>
<accession>A0ABM9DN68</accession>
<feature type="region of interest" description="Disordered" evidence="1">
    <location>
        <begin position="1"/>
        <end position="23"/>
    </location>
</feature>
<evidence type="ECO:0000256" key="1">
    <source>
        <dbReference type="SAM" id="MobiDB-lite"/>
    </source>
</evidence>
<evidence type="ECO:0000313" key="2">
    <source>
        <dbReference type="EMBL" id="CAH2398083.1"/>
    </source>
</evidence>
<comment type="caution">
    <text evidence="2">The sequence shown here is derived from an EMBL/GenBank/DDBJ whole genome shotgun (WGS) entry which is preliminary data.</text>
</comment>
<proteinExistence type="predicted"/>
<dbReference type="Proteomes" id="UP001153050">
    <property type="component" value="Unassembled WGS sequence"/>
</dbReference>
<evidence type="ECO:0000313" key="3">
    <source>
        <dbReference type="Proteomes" id="UP001153050"/>
    </source>
</evidence>
<gene>
    <name evidence="2" type="ORF">MES5069_190047</name>
</gene>
<evidence type="ECO:0008006" key="4">
    <source>
        <dbReference type="Google" id="ProtNLM"/>
    </source>
</evidence>
<dbReference type="EMBL" id="CAKXZT010000101">
    <property type="protein sequence ID" value="CAH2398083.1"/>
    <property type="molecule type" value="Genomic_DNA"/>
</dbReference>
<reference evidence="2 3" key="1">
    <citation type="submission" date="2022-03" db="EMBL/GenBank/DDBJ databases">
        <authorList>
            <person name="Brunel B."/>
        </authorList>
    </citation>
    <scope>NUCLEOTIDE SEQUENCE [LARGE SCALE GENOMIC DNA]</scope>
    <source>
        <strain evidence="2">STM5069sample</strain>
    </source>
</reference>
<name>A0ABM9DN68_9HYPH</name>